<dbReference type="PANTHER" id="PTHR42894">
    <property type="entry name" value="N-(5'-PHOSPHORIBOSYL)ANTHRANILATE ISOMERASE"/>
    <property type="match status" value="1"/>
</dbReference>
<evidence type="ECO:0000259" key="9">
    <source>
        <dbReference type="Pfam" id="PF00697"/>
    </source>
</evidence>
<sequence>MRIKICGVTNVEDALFIEEAGADAIGVVISKESKRNISIDKADEIFSALGPFIIKVVVTHTTSYEKLNEIISLNPDAIQISTNCKIPDTFRGRLIRVIGSESEIPDDCDALIVDESHGNGKAYNAEYAKKIVKKSHMPVILAGGLNSSNVSEAITSVRPYAVDVCSGVEDKVGIKNRFEVLEFIRACGRLPGIKIKKGYFKD</sequence>
<dbReference type="SUPFAM" id="SSF51366">
    <property type="entry name" value="Ribulose-phoshate binding barrel"/>
    <property type="match status" value="1"/>
</dbReference>
<evidence type="ECO:0000256" key="1">
    <source>
        <dbReference type="ARBA" id="ARBA00001164"/>
    </source>
</evidence>
<organism evidence="10 11">
    <name type="scientific">Methanomicrobium antiquum</name>
    <dbReference type="NCBI Taxonomy" id="487686"/>
    <lineage>
        <taxon>Archaea</taxon>
        <taxon>Methanobacteriati</taxon>
        <taxon>Methanobacteriota</taxon>
        <taxon>Stenosarchaea group</taxon>
        <taxon>Methanomicrobia</taxon>
        <taxon>Methanomicrobiales</taxon>
        <taxon>Methanomicrobiaceae</taxon>
        <taxon>Methanomicrobium</taxon>
    </lineage>
</organism>
<dbReference type="KEGG" id="manq:L1994_04875"/>
<evidence type="ECO:0000256" key="7">
    <source>
        <dbReference type="ARBA" id="ARBA00023235"/>
    </source>
</evidence>
<dbReference type="PANTHER" id="PTHR42894:SF1">
    <property type="entry name" value="N-(5'-PHOSPHORIBOSYL)ANTHRANILATE ISOMERASE"/>
    <property type="match status" value="1"/>
</dbReference>
<dbReference type="GO" id="GO:0004640">
    <property type="term" value="F:phosphoribosylanthranilate isomerase activity"/>
    <property type="evidence" value="ECO:0007669"/>
    <property type="project" value="UniProtKB-UniRule"/>
</dbReference>
<dbReference type="CDD" id="cd00405">
    <property type="entry name" value="PRAI"/>
    <property type="match status" value="1"/>
</dbReference>
<evidence type="ECO:0000256" key="4">
    <source>
        <dbReference type="ARBA" id="ARBA00022605"/>
    </source>
</evidence>
<dbReference type="Pfam" id="PF00697">
    <property type="entry name" value="PRAI"/>
    <property type="match status" value="1"/>
</dbReference>
<feature type="domain" description="N-(5'phosphoribosyl) anthranilate isomerase (PRAI)" evidence="9">
    <location>
        <begin position="3"/>
        <end position="184"/>
    </location>
</feature>
<evidence type="ECO:0000256" key="2">
    <source>
        <dbReference type="ARBA" id="ARBA00004664"/>
    </source>
</evidence>
<gene>
    <name evidence="8" type="primary">trpF</name>
    <name evidence="10" type="ORF">L1994_04875</name>
</gene>
<evidence type="ECO:0000256" key="3">
    <source>
        <dbReference type="ARBA" id="ARBA00007571"/>
    </source>
</evidence>
<dbReference type="InterPro" id="IPR013785">
    <property type="entry name" value="Aldolase_TIM"/>
</dbReference>
<keyword evidence="7 8" id="KW-0413">Isomerase</keyword>
<evidence type="ECO:0000256" key="8">
    <source>
        <dbReference type="HAMAP-Rule" id="MF_00135"/>
    </source>
</evidence>
<proteinExistence type="inferred from homology"/>
<dbReference type="InterPro" id="IPR044643">
    <property type="entry name" value="TrpF_fam"/>
</dbReference>
<reference evidence="10" key="1">
    <citation type="submission" date="2022-01" db="EMBL/GenBank/DDBJ databases">
        <title>Complete genome of Methanomicrobium antiquum DSM 21220.</title>
        <authorList>
            <person name="Chen S.-C."/>
            <person name="You Y.-T."/>
            <person name="Zhou Y.-Z."/>
            <person name="Lai M.-C."/>
        </authorList>
    </citation>
    <scope>NUCLEOTIDE SEQUENCE</scope>
    <source>
        <strain evidence="10">DSM 21220</strain>
    </source>
</reference>
<name>A0AAF0JN28_9EURY</name>
<comment type="catalytic activity">
    <reaction evidence="1 8">
        <text>N-(5-phospho-beta-D-ribosyl)anthranilate = 1-(2-carboxyphenylamino)-1-deoxy-D-ribulose 5-phosphate</text>
        <dbReference type="Rhea" id="RHEA:21540"/>
        <dbReference type="ChEBI" id="CHEBI:18277"/>
        <dbReference type="ChEBI" id="CHEBI:58613"/>
        <dbReference type="EC" id="5.3.1.24"/>
    </reaction>
</comment>
<dbReference type="AlphaFoldDB" id="A0AAF0JN28"/>
<dbReference type="Proteomes" id="UP001218895">
    <property type="component" value="Chromosome"/>
</dbReference>
<evidence type="ECO:0000256" key="6">
    <source>
        <dbReference type="ARBA" id="ARBA00023141"/>
    </source>
</evidence>
<dbReference type="InterPro" id="IPR001240">
    <property type="entry name" value="PRAI_dom"/>
</dbReference>
<dbReference type="GeneID" id="79949707"/>
<dbReference type="EC" id="5.3.1.24" evidence="8"/>
<protein>
    <recommendedName>
        <fullName evidence="8">N-(5'-phosphoribosyl)anthranilate isomerase</fullName>
        <shortName evidence="8">PRAI</shortName>
        <ecNumber evidence="8">5.3.1.24</ecNumber>
    </recommendedName>
</protein>
<keyword evidence="5 8" id="KW-0822">Tryptophan biosynthesis</keyword>
<comment type="similarity">
    <text evidence="3 8">Belongs to the TrpF family.</text>
</comment>
<dbReference type="InterPro" id="IPR011060">
    <property type="entry name" value="RibuloseP-bd_barrel"/>
</dbReference>
<keyword evidence="11" id="KW-1185">Reference proteome</keyword>
<evidence type="ECO:0000313" key="11">
    <source>
        <dbReference type="Proteomes" id="UP001218895"/>
    </source>
</evidence>
<dbReference type="EMBL" id="CP091092">
    <property type="protein sequence ID" value="WFN37722.1"/>
    <property type="molecule type" value="Genomic_DNA"/>
</dbReference>
<accession>A0AAF0JN28</accession>
<comment type="pathway">
    <text evidence="2 8">Amino-acid biosynthesis; L-tryptophan biosynthesis; L-tryptophan from chorismate: step 3/5.</text>
</comment>
<dbReference type="GO" id="GO:0000162">
    <property type="term" value="P:L-tryptophan biosynthetic process"/>
    <property type="evidence" value="ECO:0007669"/>
    <property type="project" value="UniProtKB-UniRule"/>
</dbReference>
<evidence type="ECO:0000313" key="10">
    <source>
        <dbReference type="EMBL" id="WFN37722.1"/>
    </source>
</evidence>
<dbReference type="HAMAP" id="MF_00135">
    <property type="entry name" value="PRAI"/>
    <property type="match status" value="1"/>
</dbReference>
<keyword evidence="6 8" id="KW-0057">Aromatic amino acid biosynthesis</keyword>
<evidence type="ECO:0000256" key="5">
    <source>
        <dbReference type="ARBA" id="ARBA00022822"/>
    </source>
</evidence>
<dbReference type="Gene3D" id="3.20.20.70">
    <property type="entry name" value="Aldolase class I"/>
    <property type="match status" value="1"/>
</dbReference>
<keyword evidence="4 8" id="KW-0028">Amino-acid biosynthesis</keyword>
<dbReference type="RefSeq" id="WP_278100562.1">
    <property type="nucleotide sequence ID" value="NZ_CP091092.1"/>
</dbReference>